<evidence type="ECO:0008006" key="5">
    <source>
        <dbReference type="Google" id="ProtNLM"/>
    </source>
</evidence>
<evidence type="ECO:0000313" key="1">
    <source>
        <dbReference type="EMBL" id="MBA2779748.1"/>
    </source>
</evidence>
<evidence type="ECO:0000313" key="4">
    <source>
        <dbReference type="Proteomes" id="UP000814353"/>
    </source>
</evidence>
<dbReference type="EMBL" id="JABFUB010000011">
    <property type="protein sequence ID" value="MCG6662564.1"/>
    <property type="molecule type" value="Genomic_DNA"/>
</dbReference>
<name>A0A7V9W2A1_9GAMM</name>
<sequence>MSDTGAQQCPLDNDIESRLSIVCSFVCTCNEVPNKGSGGINLKQSCVDVGIQRLNETCDTGLRVQVPYYMGSAPPSPLLLKDAEGLETIEPIRNFGHSINRIVRMKRDGALLTETAKNREEGYTRGELRIPDAVALRDPNGRPTQDNLLGVIEVKFPPDDWGPGQEVAYRDIAGGRDKLKLLTPERCSCDGPRQTEYETDTQPAMEIYHDRLEEKGISWGQVAIGAGMVAAGAAVTYFSAGTGSLAGGQAVRQGASMIAAGMGLGTAAAW</sequence>
<evidence type="ECO:0000313" key="3">
    <source>
        <dbReference type="Proteomes" id="UP000518091"/>
    </source>
</evidence>
<gene>
    <name evidence="1" type="ORF">H1D44_12665</name>
    <name evidence="2" type="ORF">HOP48_13520</name>
</gene>
<protein>
    <recommendedName>
        <fullName evidence="5">VRR-NUC domain-containing protein</fullName>
    </recommendedName>
</protein>
<reference evidence="2 4" key="1">
    <citation type="submission" date="2020-05" db="EMBL/GenBank/DDBJ databases">
        <title>Comparative genomic analysis of denitrifying bacteria from Halomonas genus.</title>
        <authorList>
            <person name="Wang L."/>
            <person name="Shao Z."/>
        </authorList>
    </citation>
    <scope>NUCLEOTIDE SEQUENCE [LARGE SCALE GENOMIC DNA]</scope>
    <source>
        <strain evidence="2 4">DSM 17331</strain>
    </source>
</reference>
<comment type="caution">
    <text evidence="1">The sequence shown here is derived from an EMBL/GenBank/DDBJ whole genome shotgun (WGS) entry which is preliminary data.</text>
</comment>
<dbReference type="Proteomes" id="UP000814353">
    <property type="component" value="Unassembled WGS sequence"/>
</dbReference>
<evidence type="ECO:0000313" key="2">
    <source>
        <dbReference type="EMBL" id="MCG6662564.1"/>
    </source>
</evidence>
<accession>A0A7V9W2A1</accession>
<dbReference type="RefSeq" id="WP_181515227.1">
    <property type="nucleotide sequence ID" value="NZ_JABFUB010000011.1"/>
</dbReference>
<reference evidence="1 3" key="2">
    <citation type="submission" date="2020-07" db="EMBL/GenBank/DDBJ databases">
        <title>Identification of Halomonas strains.</title>
        <authorList>
            <person name="Xiao Z."/>
            <person name="Shen J."/>
        </authorList>
    </citation>
    <scope>NUCLEOTIDE SEQUENCE [LARGE SCALE GENOMIC DNA]</scope>
    <source>
        <strain evidence="1 3">DSM 17331</strain>
    </source>
</reference>
<organism evidence="1 3">
    <name type="scientific">Billgrantia kenyensis</name>
    <dbReference type="NCBI Taxonomy" id="321266"/>
    <lineage>
        <taxon>Bacteria</taxon>
        <taxon>Pseudomonadati</taxon>
        <taxon>Pseudomonadota</taxon>
        <taxon>Gammaproteobacteria</taxon>
        <taxon>Oceanospirillales</taxon>
        <taxon>Halomonadaceae</taxon>
        <taxon>Billgrantia</taxon>
    </lineage>
</organism>
<dbReference type="Proteomes" id="UP000518091">
    <property type="component" value="Unassembled WGS sequence"/>
</dbReference>
<dbReference type="EMBL" id="JACEFT010000015">
    <property type="protein sequence ID" value="MBA2779748.1"/>
    <property type="molecule type" value="Genomic_DNA"/>
</dbReference>
<proteinExistence type="predicted"/>
<keyword evidence="4" id="KW-1185">Reference proteome</keyword>
<dbReference type="AlphaFoldDB" id="A0A7V9W2A1"/>